<organism evidence="1">
    <name type="scientific">marine sediment metagenome</name>
    <dbReference type="NCBI Taxonomy" id="412755"/>
    <lineage>
        <taxon>unclassified sequences</taxon>
        <taxon>metagenomes</taxon>
        <taxon>ecological metagenomes</taxon>
    </lineage>
</organism>
<accession>X1CF96</accession>
<sequence>MTLKKWTVCGVIVIALACILAGHVEAGGVAIAGLVGFLKSDED</sequence>
<dbReference type="AlphaFoldDB" id="X1CF96"/>
<dbReference type="EMBL" id="BART01028922">
    <property type="protein sequence ID" value="GAG94928.1"/>
    <property type="molecule type" value="Genomic_DNA"/>
</dbReference>
<dbReference type="PROSITE" id="PS51257">
    <property type="entry name" value="PROKAR_LIPOPROTEIN"/>
    <property type="match status" value="1"/>
</dbReference>
<protein>
    <submittedName>
        <fullName evidence="1">Uncharacterized protein</fullName>
    </submittedName>
</protein>
<proteinExistence type="predicted"/>
<comment type="caution">
    <text evidence="1">The sequence shown here is derived from an EMBL/GenBank/DDBJ whole genome shotgun (WGS) entry which is preliminary data.</text>
</comment>
<gene>
    <name evidence="1" type="ORF">S01H4_50876</name>
</gene>
<evidence type="ECO:0000313" key="1">
    <source>
        <dbReference type="EMBL" id="GAG94928.1"/>
    </source>
</evidence>
<reference evidence="1" key="1">
    <citation type="journal article" date="2014" name="Front. Microbiol.">
        <title>High frequency of phylogenetically diverse reductive dehalogenase-homologous genes in deep subseafloor sedimentary metagenomes.</title>
        <authorList>
            <person name="Kawai M."/>
            <person name="Futagami T."/>
            <person name="Toyoda A."/>
            <person name="Takaki Y."/>
            <person name="Nishi S."/>
            <person name="Hori S."/>
            <person name="Arai W."/>
            <person name="Tsubouchi T."/>
            <person name="Morono Y."/>
            <person name="Uchiyama I."/>
            <person name="Ito T."/>
            <person name="Fujiyama A."/>
            <person name="Inagaki F."/>
            <person name="Takami H."/>
        </authorList>
    </citation>
    <scope>NUCLEOTIDE SEQUENCE</scope>
    <source>
        <strain evidence="1">Expedition CK06-06</strain>
    </source>
</reference>
<name>X1CF96_9ZZZZ</name>